<organism evidence="2 3">
    <name type="scientific">Sandaracinobacteroides saxicola</name>
    <dbReference type="NCBI Taxonomy" id="2759707"/>
    <lineage>
        <taxon>Bacteria</taxon>
        <taxon>Pseudomonadati</taxon>
        <taxon>Pseudomonadota</taxon>
        <taxon>Alphaproteobacteria</taxon>
        <taxon>Sphingomonadales</taxon>
        <taxon>Sphingosinicellaceae</taxon>
        <taxon>Sandaracinobacteroides</taxon>
    </lineage>
</organism>
<keyword evidence="3" id="KW-1185">Reference proteome</keyword>
<dbReference type="KEGG" id="sand:H3309_13080"/>
<feature type="chain" id="PRO_5029015130" evidence="1">
    <location>
        <begin position="20"/>
        <end position="94"/>
    </location>
</feature>
<keyword evidence="1" id="KW-0732">Signal</keyword>
<evidence type="ECO:0000256" key="1">
    <source>
        <dbReference type="SAM" id="SignalP"/>
    </source>
</evidence>
<dbReference type="AlphaFoldDB" id="A0A7G5IFY9"/>
<proteinExistence type="predicted"/>
<accession>A0A7G5IFY9</accession>
<dbReference type="EMBL" id="CP059851">
    <property type="protein sequence ID" value="QMW22281.1"/>
    <property type="molecule type" value="Genomic_DNA"/>
</dbReference>
<feature type="signal peptide" evidence="1">
    <location>
        <begin position="1"/>
        <end position="19"/>
    </location>
</feature>
<reference evidence="2 3" key="1">
    <citation type="submission" date="2020-07" db="EMBL/GenBank/DDBJ databases">
        <title>Complete genome sequence for Sandaracinobacter sp. M6.</title>
        <authorList>
            <person name="Tang Y."/>
            <person name="Liu Q."/>
            <person name="Guo Z."/>
            <person name="Lei P."/>
            <person name="Huang B."/>
        </authorList>
    </citation>
    <scope>NUCLEOTIDE SEQUENCE [LARGE SCALE GENOMIC DNA]</scope>
    <source>
        <strain evidence="2 3">M6</strain>
    </source>
</reference>
<gene>
    <name evidence="2" type="ORF">H3309_13080</name>
</gene>
<protein>
    <submittedName>
        <fullName evidence="2">Uncharacterized protein</fullName>
    </submittedName>
</protein>
<evidence type="ECO:0000313" key="3">
    <source>
        <dbReference type="Proteomes" id="UP000515292"/>
    </source>
</evidence>
<dbReference type="Proteomes" id="UP000515292">
    <property type="component" value="Chromosome"/>
</dbReference>
<evidence type="ECO:0000313" key="2">
    <source>
        <dbReference type="EMBL" id="QMW22281.1"/>
    </source>
</evidence>
<name>A0A7G5IFY9_9SPHN</name>
<dbReference type="RefSeq" id="WP_182295126.1">
    <property type="nucleotide sequence ID" value="NZ_CP059851.1"/>
</dbReference>
<sequence length="94" mass="9753">MIKALMGSAFLLMAAAVSAQSATTATAAQSATTTQAAPAAKDPTICKRTETTGTRLGTKRICKLKSEWDAEARLAQQQFGRAVDAGNIGQPRGN</sequence>